<dbReference type="PANTHER" id="PTHR47364:SF2">
    <property type="entry name" value="CYSTEINE PROTEINASE INHIBITOR 5"/>
    <property type="match status" value="1"/>
</dbReference>
<keyword evidence="6" id="KW-1185">Reference proteome</keyword>
<evidence type="ECO:0000256" key="1">
    <source>
        <dbReference type="ARBA" id="ARBA00022690"/>
    </source>
</evidence>
<keyword evidence="1" id="KW-0646">Protease inhibitor</keyword>
<dbReference type="EMBL" id="SMOL01000004">
    <property type="protein sequence ID" value="KAB2637599.1"/>
    <property type="molecule type" value="Genomic_DNA"/>
</dbReference>
<reference evidence="5 6" key="1">
    <citation type="submission" date="2019-09" db="EMBL/GenBank/DDBJ databases">
        <authorList>
            <person name="Ou C."/>
        </authorList>
    </citation>
    <scope>NUCLEOTIDE SEQUENCE [LARGE SCALE GENOMIC DNA]</scope>
    <source>
        <strain evidence="5">S2</strain>
        <tissue evidence="5">Leaf</tissue>
    </source>
</reference>
<evidence type="ECO:0000313" key="6">
    <source>
        <dbReference type="Proteomes" id="UP000327157"/>
    </source>
</evidence>
<sequence length="205" mass="22929">MAKEIPARANMDSNIQDSTSQYLTFHTCQTLYLPARYAHPNLYYLAIPHCSSSVINCHSWSGASQRNLNKLKKATVTMRPHCLLILALVLLPLVAAAADRRGLITGGWEPIKNISDPHVKEIAEFAVSEYNKQAQGKNKLAFERVVRGDSQVVAGINYRLVISAKNKSVADPDVATPADYEGIVWEKAWEHFKQLMSFHRLSKPN</sequence>
<protein>
    <submittedName>
        <fullName evidence="5">Cysteine proteinase inhibitor 1-like</fullName>
    </submittedName>
</protein>
<evidence type="ECO:0000259" key="4">
    <source>
        <dbReference type="SMART" id="SM00043"/>
    </source>
</evidence>
<evidence type="ECO:0000313" key="5">
    <source>
        <dbReference type="EMBL" id="KAB2637599.1"/>
    </source>
</evidence>
<dbReference type="InterPro" id="IPR018073">
    <property type="entry name" value="Prot_inh_cystat_CS"/>
</dbReference>
<keyword evidence="2" id="KW-0789">Thiol protease inhibitor</keyword>
<dbReference type="SMART" id="SM00043">
    <property type="entry name" value="CY"/>
    <property type="match status" value="1"/>
</dbReference>
<reference evidence="5 6" key="3">
    <citation type="submission" date="2019-11" db="EMBL/GenBank/DDBJ databases">
        <title>A de novo genome assembly of a pear dwarfing rootstock.</title>
        <authorList>
            <person name="Wang F."/>
            <person name="Wang J."/>
            <person name="Li S."/>
            <person name="Zhang Y."/>
            <person name="Fang M."/>
            <person name="Ma L."/>
            <person name="Zhao Y."/>
            <person name="Jiang S."/>
        </authorList>
    </citation>
    <scope>NUCLEOTIDE SEQUENCE [LARGE SCALE GENOMIC DNA]</scope>
    <source>
        <strain evidence="5">S2</strain>
        <tissue evidence="5">Leaf</tissue>
    </source>
</reference>
<dbReference type="CDD" id="cd00042">
    <property type="entry name" value="CY"/>
    <property type="match status" value="1"/>
</dbReference>
<dbReference type="Proteomes" id="UP000327157">
    <property type="component" value="Chromosome 5"/>
</dbReference>
<accession>A0A5N5IDE1</accession>
<keyword evidence="3" id="KW-0472">Membrane</keyword>
<comment type="caution">
    <text evidence="5">The sequence shown here is derived from an EMBL/GenBank/DDBJ whole genome shotgun (WGS) entry which is preliminary data.</text>
</comment>
<keyword evidence="3" id="KW-0812">Transmembrane</keyword>
<dbReference type="Pfam" id="PF16845">
    <property type="entry name" value="SQAPI"/>
    <property type="match status" value="1"/>
</dbReference>
<gene>
    <name evidence="5" type="ORF">D8674_028133</name>
</gene>
<evidence type="ECO:0000256" key="3">
    <source>
        <dbReference type="SAM" id="Phobius"/>
    </source>
</evidence>
<proteinExistence type="predicted"/>
<reference evidence="6" key="2">
    <citation type="submission" date="2019-10" db="EMBL/GenBank/DDBJ databases">
        <title>A de novo genome assembly of a pear dwarfing rootstock.</title>
        <authorList>
            <person name="Wang F."/>
            <person name="Wang J."/>
            <person name="Li S."/>
            <person name="Zhang Y."/>
            <person name="Fang M."/>
            <person name="Ma L."/>
            <person name="Zhao Y."/>
            <person name="Jiang S."/>
        </authorList>
    </citation>
    <scope>NUCLEOTIDE SEQUENCE [LARGE SCALE GENOMIC DNA]</scope>
</reference>
<name>A0A5N5IDE1_9ROSA</name>
<keyword evidence="3" id="KW-1133">Transmembrane helix</keyword>
<feature type="transmembrane region" description="Helical" evidence="3">
    <location>
        <begin position="78"/>
        <end position="98"/>
    </location>
</feature>
<dbReference type="SUPFAM" id="SSF54403">
    <property type="entry name" value="Cystatin/monellin"/>
    <property type="match status" value="1"/>
</dbReference>
<dbReference type="AlphaFoldDB" id="A0A5N5IDE1"/>
<dbReference type="Gene3D" id="3.10.450.10">
    <property type="match status" value="1"/>
</dbReference>
<dbReference type="PROSITE" id="PS00287">
    <property type="entry name" value="CYSTATIN"/>
    <property type="match status" value="1"/>
</dbReference>
<evidence type="ECO:0000256" key="2">
    <source>
        <dbReference type="ARBA" id="ARBA00022704"/>
    </source>
</evidence>
<dbReference type="GO" id="GO:0004869">
    <property type="term" value="F:cysteine-type endopeptidase inhibitor activity"/>
    <property type="evidence" value="ECO:0007669"/>
    <property type="project" value="UniProtKB-KW"/>
</dbReference>
<feature type="domain" description="Cystatin" evidence="4">
    <location>
        <begin position="103"/>
        <end position="201"/>
    </location>
</feature>
<dbReference type="OrthoDB" id="2016588at2759"/>
<dbReference type="InterPro" id="IPR000010">
    <property type="entry name" value="Cystatin_dom"/>
</dbReference>
<organism evidence="5 6">
    <name type="scientific">Pyrus ussuriensis x Pyrus communis</name>
    <dbReference type="NCBI Taxonomy" id="2448454"/>
    <lineage>
        <taxon>Eukaryota</taxon>
        <taxon>Viridiplantae</taxon>
        <taxon>Streptophyta</taxon>
        <taxon>Embryophyta</taxon>
        <taxon>Tracheophyta</taxon>
        <taxon>Spermatophyta</taxon>
        <taxon>Magnoliopsida</taxon>
        <taxon>eudicotyledons</taxon>
        <taxon>Gunneridae</taxon>
        <taxon>Pentapetalae</taxon>
        <taxon>rosids</taxon>
        <taxon>fabids</taxon>
        <taxon>Rosales</taxon>
        <taxon>Rosaceae</taxon>
        <taxon>Amygdaloideae</taxon>
        <taxon>Maleae</taxon>
        <taxon>Pyrus</taxon>
    </lineage>
</organism>
<dbReference type="InterPro" id="IPR046350">
    <property type="entry name" value="Cystatin_sf"/>
</dbReference>
<dbReference type="PANTHER" id="PTHR47364">
    <property type="entry name" value="CYSTEINE PROTEINASE INHIBITOR 5"/>
    <property type="match status" value="1"/>
</dbReference>